<accession>A0ABR8QF64</accession>
<reference evidence="5 6" key="1">
    <citation type="submission" date="2020-08" db="EMBL/GenBank/DDBJ databases">
        <title>A Genomic Blueprint of the Chicken Gut Microbiome.</title>
        <authorList>
            <person name="Gilroy R."/>
            <person name="Ravi A."/>
            <person name="Getino M."/>
            <person name="Pursley I."/>
            <person name="Horton D.L."/>
            <person name="Alikhan N.-F."/>
            <person name="Baker D."/>
            <person name="Gharbi K."/>
            <person name="Hall N."/>
            <person name="Watson M."/>
            <person name="Adriaenssens E.M."/>
            <person name="Foster-Nyarko E."/>
            <person name="Jarju S."/>
            <person name="Secka A."/>
            <person name="Antonio M."/>
            <person name="Oren A."/>
            <person name="Chaudhuri R."/>
            <person name="La Ragione R.M."/>
            <person name="Hildebrand F."/>
            <person name="Pallen M.J."/>
        </authorList>
    </citation>
    <scope>NUCLEOTIDE SEQUENCE [LARGE SCALE GENOMIC DNA]</scope>
    <source>
        <strain evidence="5 6">Sa3CUA2</strain>
    </source>
</reference>
<dbReference type="SUPFAM" id="SSF46785">
    <property type="entry name" value="Winged helix' DNA-binding domain"/>
    <property type="match status" value="1"/>
</dbReference>
<keyword evidence="1" id="KW-0805">Transcription regulation</keyword>
<dbReference type="InterPro" id="IPR026881">
    <property type="entry name" value="WYL_dom"/>
</dbReference>
<dbReference type="InterPro" id="IPR036388">
    <property type="entry name" value="WH-like_DNA-bd_sf"/>
</dbReference>
<dbReference type="PROSITE" id="PS51000">
    <property type="entry name" value="HTH_DEOR_2"/>
    <property type="match status" value="1"/>
</dbReference>
<evidence type="ECO:0000256" key="3">
    <source>
        <dbReference type="SAM" id="MobiDB-lite"/>
    </source>
</evidence>
<keyword evidence="6" id="KW-1185">Reference proteome</keyword>
<protein>
    <submittedName>
        <fullName evidence="5">YafY family transcriptional regulator</fullName>
    </submittedName>
</protein>
<evidence type="ECO:0000256" key="1">
    <source>
        <dbReference type="ARBA" id="ARBA00023015"/>
    </source>
</evidence>
<proteinExistence type="predicted"/>
<dbReference type="Proteomes" id="UP000604241">
    <property type="component" value="Unassembled WGS sequence"/>
</dbReference>
<feature type="region of interest" description="Disordered" evidence="3">
    <location>
        <begin position="317"/>
        <end position="338"/>
    </location>
</feature>
<dbReference type="Pfam" id="PF08279">
    <property type="entry name" value="HTH_11"/>
    <property type="match status" value="1"/>
</dbReference>
<evidence type="ECO:0000313" key="6">
    <source>
        <dbReference type="Proteomes" id="UP000604241"/>
    </source>
</evidence>
<dbReference type="Pfam" id="PF13280">
    <property type="entry name" value="WYL"/>
    <property type="match status" value="1"/>
</dbReference>
<dbReference type="PANTHER" id="PTHR34580:SF3">
    <property type="entry name" value="PROTEIN PAFB"/>
    <property type="match status" value="1"/>
</dbReference>
<evidence type="ECO:0000256" key="2">
    <source>
        <dbReference type="ARBA" id="ARBA00023163"/>
    </source>
</evidence>
<dbReference type="RefSeq" id="WP_191783652.1">
    <property type="nucleotide sequence ID" value="NZ_JACSQV010000009.1"/>
</dbReference>
<dbReference type="InterPro" id="IPR013196">
    <property type="entry name" value="HTH_11"/>
</dbReference>
<dbReference type="InterPro" id="IPR028349">
    <property type="entry name" value="PafC-like"/>
</dbReference>
<dbReference type="InterPro" id="IPR001034">
    <property type="entry name" value="DeoR_HTH"/>
</dbReference>
<gene>
    <name evidence="5" type="ORF">H9657_12050</name>
</gene>
<evidence type="ECO:0000259" key="4">
    <source>
        <dbReference type="PROSITE" id="PS51000"/>
    </source>
</evidence>
<name>A0ABR8QF64_9CELL</name>
<dbReference type="EMBL" id="JACSQV010000009">
    <property type="protein sequence ID" value="MBD7919006.1"/>
    <property type="molecule type" value="Genomic_DNA"/>
</dbReference>
<feature type="domain" description="HTH deoR-type" evidence="4">
    <location>
        <begin position="4"/>
        <end position="63"/>
    </location>
</feature>
<dbReference type="PIRSF" id="PIRSF016838">
    <property type="entry name" value="PafC"/>
    <property type="match status" value="1"/>
</dbReference>
<organism evidence="5 6">
    <name type="scientific">Cellulomonas avistercoris</name>
    <dbReference type="NCBI Taxonomy" id="2762242"/>
    <lineage>
        <taxon>Bacteria</taxon>
        <taxon>Bacillati</taxon>
        <taxon>Actinomycetota</taxon>
        <taxon>Actinomycetes</taxon>
        <taxon>Micrococcales</taxon>
        <taxon>Cellulomonadaceae</taxon>
        <taxon>Cellulomonas</taxon>
    </lineage>
</organism>
<keyword evidence="2" id="KW-0804">Transcription</keyword>
<comment type="caution">
    <text evidence="5">The sequence shown here is derived from an EMBL/GenBank/DDBJ whole genome shotgun (WGS) entry which is preliminary data.</text>
</comment>
<evidence type="ECO:0000313" key="5">
    <source>
        <dbReference type="EMBL" id="MBD7919006.1"/>
    </source>
</evidence>
<dbReference type="Gene3D" id="1.10.10.10">
    <property type="entry name" value="Winged helix-like DNA-binding domain superfamily/Winged helix DNA-binding domain"/>
    <property type="match status" value="1"/>
</dbReference>
<dbReference type="InterPro" id="IPR051534">
    <property type="entry name" value="CBASS_pafABC_assoc_protein"/>
</dbReference>
<sequence>MSRPTARVLALLELLQTGRRRTVGDLADRLGVDERTVRRYAEHLADLGIPVEAQRGRYGGYRIAPGHKLPPLMLTDDEAVAVVLGLTLAERAGLASTGHVATASALAKVSRVLPRPLSRRIDTLLATAQFTTPARPAAPTGADTLLALAAAAQERRTVVITYTAWDGRESRRELDVYGVVLHSGRWYVTGHDHGRDDVRTFRLDRVGAVEQGDGSYEVPADFDAGAQVVAGIGAVRWSHEVTVVLRTTLAQARERLPASVGRLSEHADGVLLETRAERLDGMAALLAGLGWDFEVVGPDALRDELVVLADRLRAGAAPGAGAAHPADPPLTNPPVRVG</sequence>
<dbReference type="PANTHER" id="PTHR34580">
    <property type="match status" value="1"/>
</dbReference>
<dbReference type="InterPro" id="IPR057727">
    <property type="entry name" value="WCX_dom"/>
</dbReference>
<dbReference type="PROSITE" id="PS52050">
    <property type="entry name" value="WYL"/>
    <property type="match status" value="1"/>
</dbReference>
<dbReference type="InterPro" id="IPR036390">
    <property type="entry name" value="WH_DNA-bd_sf"/>
</dbReference>
<dbReference type="Pfam" id="PF25583">
    <property type="entry name" value="WCX"/>
    <property type="match status" value="1"/>
</dbReference>